<feature type="domain" description="Bifunctional transglycosylase second" evidence="29">
    <location>
        <begin position="79"/>
        <end position="162"/>
    </location>
</feature>
<dbReference type="InterPro" id="IPR050396">
    <property type="entry name" value="Glycosyltr_51/Transpeptidase"/>
</dbReference>
<dbReference type="InterPro" id="IPR011813">
    <property type="entry name" value="PBP_1b"/>
</dbReference>
<dbReference type="GO" id="GO:0009274">
    <property type="term" value="C:peptidoglycan-based cell wall"/>
    <property type="evidence" value="ECO:0007669"/>
    <property type="project" value="UniProtKB-UniRule"/>
</dbReference>
<keyword evidence="31" id="KW-1185">Reference proteome</keyword>
<organism evidence="30 31">
    <name type="scientific">Alkalimarinus sediminis</name>
    <dbReference type="NCBI Taxonomy" id="1632866"/>
    <lineage>
        <taxon>Bacteria</taxon>
        <taxon>Pseudomonadati</taxon>
        <taxon>Pseudomonadota</taxon>
        <taxon>Gammaproteobacteria</taxon>
        <taxon>Alteromonadales</taxon>
        <taxon>Alteromonadaceae</taxon>
        <taxon>Alkalimarinus</taxon>
    </lineage>
</organism>
<reference evidence="30" key="1">
    <citation type="submission" date="2022-07" db="EMBL/GenBank/DDBJ databases">
        <title>Alkalimarinus sp. nov., isolated from gut of a Alitta virens.</title>
        <authorList>
            <person name="Yang A.I."/>
            <person name="Shin N.-R."/>
        </authorList>
    </citation>
    <scope>NUCLEOTIDE SEQUENCE</scope>
    <source>
        <strain evidence="30">FA028</strain>
    </source>
</reference>
<keyword evidence="16" id="KW-0046">Antibiotic resistance</keyword>
<evidence type="ECO:0000256" key="26">
    <source>
        <dbReference type="SAM" id="Phobius"/>
    </source>
</evidence>
<dbReference type="InterPro" id="IPR001264">
    <property type="entry name" value="Glyco_trans_51"/>
</dbReference>
<keyword evidence="13 23" id="KW-0133">Cell shape</keyword>
<dbReference type="PANTHER" id="PTHR32282:SF11">
    <property type="entry name" value="PENICILLIN-BINDING PROTEIN 1B"/>
    <property type="match status" value="1"/>
</dbReference>
<evidence type="ECO:0000256" key="20">
    <source>
        <dbReference type="ARBA" id="ARBA00034000"/>
    </source>
</evidence>
<dbReference type="Proteomes" id="UP001164472">
    <property type="component" value="Chromosome"/>
</dbReference>
<evidence type="ECO:0000256" key="5">
    <source>
        <dbReference type="ARBA" id="ARBA00007739"/>
    </source>
</evidence>
<dbReference type="SUPFAM" id="SSF56601">
    <property type="entry name" value="beta-lactamase/transpeptidase-like"/>
    <property type="match status" value="1"/>
</dbReference>
<evidence type="ECO:0000256" key="17">
    <source>
        <dbReference type="ARBA" id="ARBA00023268"/>
    </source>
</evidence>
<keyword evidence="12" id="KW-0378">Hydrolase</keyword>
<evidence type="ECO:0000256" key="14">
    <source>
        <dbReference type="ARBA" id="ARBA00022984"/>
    </source>
</evidence>
<evidence type="ECO:0000256" key="9">
    <source>
        <dbReference type="ARBA" id="ARBA00022670"/>
    </source>
</evidence>
<evidence type="ECO:0000256" key="21">
    <source>
        <dbReference type="ARBA" id="ARBA00049902"/>
    </source>
</evidence>
<evidence type="ECO:0000256" key="24">
    <source>
        <dbReference type="PIRSR" id="PIRSR002799-1"/>
    </source>
</evidence>
<evidence type="ECO:0000256" key="23">
    <source>
        <dbReference type="PIRNR" id="PIRNR002799"/>
    </source>
</evidence>
<feature type="active site" description="Proton donor; for transglycosylase activity" evidence="24">
    <location>
        <position position="198"/>
    </location>
</feature>
<evidence type="ECO:0000313" key="31">
    <source>
        <dbReference type="Proteomes" id="UP001164472"/>
    </source>
</evidence>
<evidence type="ECO:0000256" key="4">
    <source>
        <dbReference type="ARBA" id="ARBA00007090"/>
    </source>
</evidence>
<feature type="transmembrane region" description="Helical" evidence="26">
    <location>
        <begin position="34"/>
        <end position="52"/>
    </location>
</feature>
<evidence type="ECO:0000256" key="19">
    <source>
        <dbReference type="ARBA" id="ARBA00032454"/>
    </source>
</evidence>
<evidence type="ECO:0000256" key="1">
    <source>
        <dbReference type="ARBA" id="ARBA00002624"/>
    </source>
</evidence>
<dbReference type="NCBIfam" id="TIGR02071">
    <property type="entry name" value="PBP_1b"/>
    <property type="match status" value="1"/>
</dbReference>
<keyword evidence="18 23" id="KW-0961">Cell wall biogenesis/degradation</keyword>
<proteinExistence type="inferred from homology"/>
<keyword evidence="15 26" id="KW-0472">Membrane</keyword>
<sequence>MSKRTSSKSKGHRSSGSNHKSTHLLQKLRPSKSLIFKLVVVLLVVILGWVIYLDAVVRAKFEGKRWEIPARVYARPLEIYDGLALNADNLQLELKALGYKKTLKADMSGSFARHGSNFVVYSRGFLFSDGAESARRVAFTIDSGVVSRFYVAKGEQNEILRLEPLQIGGIYPAQKEDRLLVTLDQVPDGLIQSLLWVEDRDFENHIGIAPLSIIRAMIANMKAGRVVQGGSTLTQQLVKNFYLSRDKTIVRKATEAVMSLLLEFHYDKQDILEAYINEVYLGQAGARAIHGFGMASQFYFGKPLSDLDIEQSALLVALVKGPAYYDPRRHQERALERRNLVLSVLAEEGVLSQSEAIIARGRPLGVIDKPSYSTNRYPAFIDLVKRQLASDYQQEDLQSEGLRIFTTLDPQMQERAEKTLKTTLASLTPQNKASALQGAIVVTGSESGEVAALVGGAEPKFSGFNRALDAVRPIGSIIKPAVYLSALQHPDRYTLVTPLKDEPFVLEFENGERWTPHNFDEKNHGVVALYQALSKSYNLSTARLGLDLGVDEVSSTIRLLGVTRPMNIYPSLFLGATSLAPFEVTQMYQTIAASGFNVPVRAIRSVTTSSGEELSRYAYEVDQVIDSNAMHLLQYGLIGVAKEGTAKSVYRYLNPDLTVAGKTGTTNDSRDSWFAGFSGDYLGVVWLGHDDNRSTGLTGSAGALKVWGKLMRQFPQRPFDPIKPSGINYRWIDENTGNLTEDGCSGARFIPFIKGSEPVETQSCKSGFSRAKHWFNSLF</sequence>
<keyword evidence="26" id="KW-0812">Transmembrane</keyword>
<dbReference type="Pfam" id="PF00905">
    <property type="entry name" value="Transpeptidase"/>
    <property type="match status" value="1"/>
</dbReference>
<keyword evidence="10 23" id="KW-0328">Glycosyltransferase</keyword>
<dbReference type="GO" id="GO:0006508">
    <property type="term" value="P:proteolysis"/>
    <property type="evidence" value="ECO:0007669"/>
    <property type="project" value="UniProtKB-KW"/>
</dbReference>
<dbReference type="InterPro" id="IPR028166">
    <property type="entry name" value="UB2H"/>
</dbReference>
<dbReference type="PIRSF" id="PIRSF002799">
    <property type="entry name" value="PBP_1b"/>
    <property type="match status" value="1"/>
</dbReference>
<evidence type="ECO:0000256" key="12">
    <source>
        <dbReference type="ARBA" id="ARBA00022801"/>
    </source>
</evidence>
<evidence type="ECO:0000256" key="3">
    <source>
        <dbReference type="ARBA" id="ARBA00004752"/>
    </source>
</evidence>
<dbReference type="GO" id="GO:0009252">
    <property type="term" value="P:peptidoglycan biosynthetic process"/>
    <property type="evidence" value="ECO:0007669"/>
    <property type="project" value="UniProtKB-UniRule"/>
</dbReference>
<dbReference type="KEGG" id="asem:NNL22_01800"/>
<feature type="active site" description="Acyl-ester intermediate; for transpeptidase activity" evidence="24">
    <location>
        <position position="476"/>
    </location>
</feature>
<evidence type="ECO:0000256" key="2">
    <source>
        <dbReference type="ARBA" id="ARBA00004236"/>
    </source>
</evidence>
<dbReference type="Pfam" id="PF14814">
    <property type="entry name" value="UB2H"/>
    <property type="match status" value="1"/>
</dbReference>
<keyword evidence="8" id="KW-0121">Carboxypeptidase</keyword>
<dbReference type="Pfam" id="PF00912">
    <property type="entry name" value="Transgly"/>
    <property type="match status" value="1"/>
</dbReference>
<comment type="similarity">
    <text evidence="5 23">In the N-terminal section; belongs to the glycosyltransferase 51 family.</text>
</comment>
<name>A0A9E8KQY1_9ALTE</name>
<evidence type="ECO:0000256" key="11">
    <source>
        <dbReference type="ARBA" id="ARBA00022679"/>
    </source>
</evidence>
<keyword evidence="9" id="KW-0645">Protease</keyword>
<comment type="subcellular location">
    <subcellularLocation>
        <location evidence="2">Cell membrane</location>
    </subcellularLocation>
</comment>
<feature type="region of interest" description="Disordered" evidence="25">
    <location>
        <begin position="1"/>
        <end position="23"/>
    </location>
</feature>
<dbReference type="InterPro" id="IPR023346">
    <property type="entry name" value="Lysozyme-like_dom_sf"/>
</dbReference>
<dbReference type="PANTHER" id="PTHR32282">
    <property type="entry name" value="BINDING PROTEIN TRANSPEPTIDASE, PUTATIVE-RELATED"/>
    <property type="match status" value="1"/>
</dbReference>
<dbReference type="GO" id="GO:0030288">
    <property type="term" value="C:outer membrane-bounded periplasmic space"/>
    <property type="evidence" value="ECO:0007669"/>
    <property type="project" value="TreeGrafter"/>
</dbReference>
<dbReference type="Gene3D" id="1.10.3810.10">
    <property type="entry name" value="Biosynthetic peptidoglycan transglycosylase-like"/>
    <property type="match status" value="1"/>
</dbReference>
<dbReference type="AlphaFoldDB" id="A0A9E8KQY1"/>
<evidence type="ECO:0000313" key="30">
    <source>
        <dbReference type="EMBL" id="UZW75367.1"/>
    </source>
</evidence>
<feature type="compositionally biased region" description="Basic residues" evidence="25">
    <location>
        <begin position="1"/>
        <end position="13"/>
    </location>
</feature>
<dbReference type="GO" id="GO:0046677">
    <property type="term" value="P:response to antibiotic"/>
    <property type="evidence" value="ECO:0007669"/>
    <property type="project" value="UniProtKB-UniRule"/>
</dbReference>
<evidence type="ECO:0000256" key="15">
    <source>
        <dbReference type="ARBA" id="ARBA00023136"/>
    </source>
</evidence>
<dbReference type="GO" id="GO:0008360">
    <property type="term" value="P:regulation of cell shape"/>
    <property type="evidence" value="ECO:0007669"/>
    <property type="project" value="UniProtKB-UniRule"/>
</dbReference>
<comment type="catalytic activity">
    <reaction evidence="20">
        <text>Preferential cleavage: (Ac)2-L-Lys-D-Ala-|-D-Ala. Also transpeptidation of peptidyl-alanyl moieties that are N-acyl substituents of D-alanine.</text>
        <dbReference type="EC" id="3.4.16.4"/>
    </reaction>
</comment>
<dbReference type="EMBL" id="CP101527">
    <property type="protein sequence ID" value="UZW75367.1"/>
    <property type="molecule type" value="Genomic_DNA"/>
</dbReference>
<evidence type="ECO:0000256" key="18">
    <source>
        <dbReference type="ARBA" id="ARBA00023316"/>
    </source>
</evidence>
<dbReference type="GO" id="GO:0005886">
    <property type="term" value="C:plasma membrane"/>
    <property type="evidence" value="ECO:0007669"/>
    <property type="project" value="UniProtKB-SubCell"/>
</dbReference>
<dbReference type="GO" id="GO:0008955">
    <property type="term" value="F:peptidoglycan glycosyltransferase activity"/>
    <property type="evidence" value="ECO:0007669"/>
    <property type="project" value="UniProtKB-UniRule"/>
</dbReference>
<evidence type="ECO:0000259" key="27">
    <source>
        <dbReference type="Pfam" id="PF00905"/>
    </source>
</evidence>
<feature type="domain" description="Penicillin-binding protein transpeptidase" evidence="27">
    <location>
        <begin position="438"/>
        <end position="677"/>
    </location>
</feature>
<keyword evidence="7" id="KW-1003">Cell membrane</keyword>
<evidence type="ECO:0000256" key="22">
    <source>
        <dbReference type="NCBIfam" id="TIGR02071"/>
    </source>
</evidence>
<evidence type="ECO:0000259" key="28">
    <source>
        <dbReference type="Pfam" id="PF00912"/>
    </source>
</evidence>
<dbReference type="InterPro" id="IPR012338">
    <property type="entry name" value="Beta-lactam/transpept-like"/>
</dbReference>
<protein>
    <recommendedName>
        <fullName evidence="6 22">Penicillin-binding protein 1B</fullName>
        <shortName evidence="23">PBP-1b</shortName>
        <shortName evidence="23">PBP1b</shortName>
    </recommendedName>
    <alternativeName>
        <fullName evidence="19 23">Murein polymerase</fullName>
    </alternativeName>
</protein>
<comment type="similarity">
    <text evidence="4 23">In the C-terminal section; belongs to the transpeptidase family.</text>
</comment>
<comment type="pathway">
    <text evidence="3 23">Cell wall biogenesis; peptidoglycan biosynthesis.</text>
</comment>
<dbReference type="Gene3D" id="3.30.2060.10">
    <property type="entry name" value="Penicillin-binding protein 1b domain"/>
    <property type="match status" value="1"/>
</dbReference>
<dbReference type="InterPro" id="IPR001460">
    <property type="entry name" value="PCN-bd_Tpept"/>
</dbReference>
<evidence type="ECO:0000256" key="8">
    <source>
        <dbReference type="ARBA" id="ARBA00022645"/>
    </source>
</evidence>
<dbReference type="GO" id="GO:0009002">
    <property type="term" value="F:serine-type D-Ala-D-Ala carboxypeptidase activity"/>
    <property type="evidence" value="ECO:0007669"/>
    <property type="project" value="UniProtKB-EC"/>
</dbReference>
<dbReference type="InterPro" id="IPR036950">
    <property type="entry name" value="PBP_transglycosylase"/>
</dbReference>
<evidence type="ECO:0000259" key="29">
    <source>
        <dbReference type="Pfam" id="PF14814"/>
    </source>
</evidence>
<gene>
    <name evidence="30" type="primary">mrcB</name>
    <name evidence="30" type="ORF">NNL22_01800</name>
</gene>
<dbReference type="Gene3D" id="3.40.710.10">
    <property type="entry name" value="DD-peptidase/beta-lactamase superfamily"/>
    <property type="match status" value="1"/>
</dbReference>
<keyword evidence="17" id="KW-0511">Multifunctional enzyme</keyword>
<comment type="catalytic activity">
    <reaction evidence="21">
        <text>[GlcNAc-(1-&gt;4)-Mur2Ac(oyl-L-Ala-gamma-D-Glu-L-Lys-D-Ala-D-Ala)](n)-di-trans,octa-cis-undecaprenyl diphosphate + beta-D-GlcNAc-(1-&gt;4)-Mur2Ac(oyl-L-Ala-gamma-D-Glu-L-Lys-D-Ala-D-Ala)-di-trans,octa-cis-undecaprenyl diphosphate = [GlcNAc-(1-&gt;4)-Mur2Ac(oyl-L-Ala-gamma-D-Glu-L-Lys-D-Ala-D-Ala)](n+1)-di-trans,octa-cis-undecaprenyl diphosphate + di-trans,octa-cis-undecaprenyl diphosphate + H(+)</text>
        <dbReference type="Rhea" id="RHEA:23708"/>
        <dbReference type="Rhea" id="RHEA-COMP:9602"/>
        <dbReference type="Rhea" id="RHEA-COMP:9603"/>
        <dbReference type="ChEBI" id="CHEBI:15378"/>
        <dbReference type="ChEBI" id="CHEBI:58405"/>
        <dbReference type="ChEBI" id="CHEBI:60033"/>
        <dbReference type="ChEBI" id="CHEBI:78435"/>
        <dbReference type="EC" id="2.4.99.28"/>
    </reaction>
</comment>
<evidence type="ECO:0000256" key="7">
    <source>
        <dbReference type="ARBA" id="ARBA00022475"/>
    </source>
</evidence>
<evidence type="ECO:0000256" key="25">
    <source>
        <dbReference type="SAM" id="MobiDB-lite"/>
    </source>
</evidence>
<keyword evidence="11 23" id="KW-0808">Transferase</keyword>
<feature type="domain" description="Glycosyl transferase family 51" evidence="28">
    <location>
        <begin position="174"/>
        <end position="343"/>
    </location>
</feature>
<evidence type="ECO:0000256" key="16">
    <source>
        <dbReference type="ARBA" id="ARBA00023251"/>
    </source>
</evidence>
<evidence type="ECO:0000256" key="13">
    <source>
        <dbReference type="ARBA" id="ARBA00022960"/>
    </source>
</evidence>
<dbReference type="GO" id="GO:0071555">
    <property type="term" value="P:cell wall organization"/>
    <property type="evidence" value="ECO:0007669"/>
    <property type="project" value="UniProtKB-UniRule"/>
</dbReference>
<evidence type="ECO:0000256" key="10">
    <source>
        <dbReference type="ARBA" id="ARBA00022676"/>
    </source>
</evidence>
<dbReference type="GO" id="GO:0008658">
    <property type="term" value="F:penicillin binding"/>
    <property type="evidence" value="ECO:0007669"/>
    <property type="project" value="UniProtKB-UniRule"/>
</dbReference>
<evidence type="ECO:0000256" key="6">
    <source>
        <dbReference type="ARBA" id="ARBA00018637"/>
    </source>
</evidence>
<dbReference type="SUPFAM" id="SSF53955">
    <property type="entry name" value="Lysozyme-like"/>
    <property type="match status" value="1"/>
</dbReference>
<dbReference type="RefSeq" id="WP_251810725.1">
    <property type="nucleotide sequence ID" value="NZ_CP101527.1"/>
</dbReference>
<comment type="function">
    <text evidence="1 23">Cell wall formation. Synthesis of cross-linked peptidoglycan from the lipid intermediates. The enzyme has a penicillin-insensitive transglycosylase N-terminal domain (formation of linear glycan strands) and a penicillin-sensitive transpeptidase C-terminal domain (cross-linking of the peptide subunits).</text>
</comment>
<accession>A0A9E8KQY1</accession>
<keyword evidence="26" id="KW-1133">Transmembrane helix</keyword>
<keyword evidence="14 23" id="KW-0573">Peptidoglycan synthesis</keyword>